<dbReference type="InterPro" id="IPR035369">
    <property type="entry name" value="Nrap_D4"/>
</dbReference>
<dbReference type="PANTHER" id="PTHR17972">
    <property type="entry name" value="NUCLEOLAR RNA-ASSOCIATED PROTEIN"/>
    <property type="match status" value="1"/>
</dbReference>
<dbReference type="PANTHER" id="PTHR17972:SF0">
    <property type="entry name" value="NUCLEOLAR PROTEIN 6"/>
    <property type="match status" value="1"/>
</dbReference>
<feature type="domain" description="Nrap protein" evidence="12">
    <location>
        <begin position="1001"/>
        <end position="1146"/>
    </location>
</feature>
<evidence type="ECO:0000313" key="14">
    <source>
        <dbReference type="Proteomes" id="UP000094526"/>
    </source>
</evidence>
<keyword evidence="5" id="KW-0687">Ribonucleoprotein</keyword>
<feature type="domain" description="Nrap protein" evidence="7">
    <location>
        <begin position="185"/>
        <end position="320"/>
    </location>
</feature>
<comment type="similarity">
    <text evidence="2 5">Belongs to the NRAP family.</text>
</comment>
<comment type="subcellular location">
    <subcellularLocation>
        <location evidence="1 5">Nucleus</location>
        <location evidence="1 5">Nucleolus</location>
    </subcellularLocation>
</comment>
<evidence type="ECO:0000313" key="13">
    <source>
        <dbReference type="EMBL" id="OCT47700.1"/>
    </source>
</evidence>
<keyword evidence="4 5" id="KW-0539">Nucleus</keyword>
<dbReference type="Pfam" id="PF17404">
    <property type="entry name" value="Nrap_D3"/>
    <property type="match status" value="1"/>
</dbReference>
<dbReference type="Pfam" id="PF17403">
    <property type="entry name" value="Nrap_D2"/>
    <property type="match status" value="1"/>
</dbReference>
<dbReference type="InterPro" id="IPR035371">
    <property type="entry name" value="Nrap_D6"/>
</dbReference>
<feature type="domain" description="Nrap protein" evidence="9">
    <location>
        <begin position="473"/>
        <end position="616"/>
    </location>
</feature>
<keyword evidence="5" id="KW-0698">rRNA processing</keyword>
<evidence type="ECO:0000259" key="12">
    <source>
        <dbReference type="Pfam" id="PF17407"/>
    </source>
</evidence>
<evidence type="ECO:0000259" key="7">
    <source>
        <dbReference type="Pfam" id="PF03813"/>
    </source>
</evidence>
<evidence type="ECO:0000256" key="3">
    <source>
        <dbReference type="ARBA" id="ARBA00022884"/>
    </source>
</evidence>
<evidence type="ECO:0000256" key="1">
    <source>
        <dbReference type="ARBA" id="ARBA00004604"/>
    </source>
</evidence>
<gene>
    <name evidence="13" type="ORF">CLCR_03270</name>
</gene>
<dbReference type="GO" id="GO:0006364">
    <property type="term" value="P:rRNA processing"/>
    <property type="evidence" value="ECO:0007669"/>
    <property type="project" value="UniProtKB-KW"/>
</dbReference>
<keyword evidence="14" id="KW-1185">Reference proteome</keyword>
<feature type="compositionally biased region" description="Polar residues" evidence="6">
    <location>
        <begin position="47"/>
        <end position="56"/>
    </location>
</feature>
<feature type="compositionally biased region" description="Polar residues" evidence="6">
    <location>
        <begin position="25"/>
        <end position="35"/>
    </location>
</feature>
<dbReference type="InterPro" id="IPR035368">
    <property type="entry name" value="Nrap_D3"/>
</dbReference>
<evidence type="ECO:0000256" key="4">
    <source>
        <dbReference type="ARBA" id="ARBA00023242"/>
    </source>
</evidence>
<keyword evidence="5" id="KW-0690">Ribosome biogenesis</keyword>
<dbReference type="Pfam" id="PF17405">
    <property type="entry name" value="Nrap_D4"/>
    <property type="match status" value="1"/>
</dbReference>
<feature type="domain" description="Nrap protein" evidence="10">
    <location>
        <begin position="637"/>
        <end position="833"/>
    </location>
</feature>
<dbReference type="Pfam" id="PF17406">
    <property type="entry name" value="Nrap_D5"/>
    <property type="match status" value="1"/>
</dbReference>
<evidence type="ECO:0000259" key="10">
    <source>
        <dbReference type="Pfam" id="PF17405"/>
    </source>
</evidence>
<comment type="caution">
    <text evidence="13">The sequence shown here is derived from an EMBL/GenBank/DDBJ whole genome shotgun (WGS) entry which is preliminary data.</text>
</comment>
<dbReference type="VEuPathDB" id="FungiDB:CLCR_03270"/>
<dbReference type="Gene3D" id="1.10.1410.10">
    <property type="match status" value="1"/>
</dbReference>
<dbReference type="GO" id="GO:0034456">
    <property type="term" value="C:UTP-C complex"/>
    <property type="evidence" value="ECO:0007669"/>
    <property type="project" value="TreeGrafter"/>
</dbReference>
<dbReference type="InterPro" id="IPR035370">
    <property type="entry name" value="Nrap_D5"/>
</dbReference>
<feature type="domain" description="Nrap protein" evidence="8">
    <location>
        <begin position="326"/>
        <end position="467"/>
    </location>
</feature>
<feature type="domain" description="Nrap protein" evidence="11">
    <location>
        <begin position="837"/>
        <end position="997"/>
    </location>
</feature>
<evidence type="ECO:0000256" key="2">
    <source>
        <dbReference type="ARBA" id="ARBA00006674"/>
    </source>
</evidence>
<dbReference type="Gene3D" id="3.30.70.3030">
    <property type="match status" value="1"/>
</dbReference>
<dbReference type="Pfam" id="PF17407">
    <property type="entry name" value="Nrap_D6"/>
    <property type="match status" value="1"/>
</dbReference>
<dbReference type="InterPro" id="IPR035082">
    <property type="entry name" value="Nrap_D1"/>
</dbReference>
<dbReference type="GO" id="GO:0006409">
    <property type="term" value="P:tRNA export from nucleus"/>
    <property type="evidence" value="ECO:0007669"/>
    <property type="project" value="TreeGrafter"/>
</dbReference>
<dbReference type="VEuPathDB" id="FungiDB:G647_04641"/>
<dbReference type="STRING" id="86049.A0A1C1CGR2"/>
<dbReference type="InterPro" id="IPR005554">
    <property type="entry name" value="NOL6/Upt22"/>
</dbReference>
<organism evidence="13 14">
    <name type="scientific">Cladophialophora carrionii</name>
    <dbReference type="NCBI Taxonomy" id="86049"/>
    <lineage>
        <taxon>Eukaryota</taxon>
        <taxon>Fungi</taxon>
        <taxon>Dikarya</taxon>
        <taxon>Ascomycota</taxon>
        <taxon>Pezizomycotina</taxon>
        <taxon>Eurotiomycetes</taxon>
        <taxon>Chaetothyriomycetidae</taxon>
        <taxon>Chaetothyriales</taxon>
        <taxon>Herpotrichiellaceae</taxon>
        <taxon>Cladophialophora</taxon>
    </lineage>
</organism>
<sequence length="1150" mass="126803">MSIKNSQGGRRSPKRRKLEHDSEFADTSSGSSLAEASNGGGDRTGPGHQNESTTKNHVTRIPKSGRVTASKPTVLPTGGMNKSATLSLQLSDLATEMAPDYERLRPRWARISDQLESLMKGIPQRPPVAATEASKSCRKQGIQIPWPQPQPTKETNYKFEFLPPKHFVVWGALAQGWSLKNENVIDVTVIMPNAALQEKDYLNHRALHKAAFYLACIADAIKGQSGAEFDMSFAYMHDVDLLPILQLVPRDASLSKFAFRIAVGLAPGSIPVTKTLPTRNCLRQTAPGASTTEDRPTPFYNSAVCYAASHSNIDERLRATLKMSPAFAEACRVGQLWLRQRNFSSSVHSGGFGPLEWAWMCAMLLEKGGHQGHPLFSKQYSSLQLFKAMLQVLAVRDLQKDPMLLLGAAKFELSESDVPVVYDGSTGVNILYKTSPWSYKALRHHARISLAAVNSKSRDSFDTTFMLNVAVPLLQFDEIYSVQVSANLVNTAANERQLLHRLHSALVRGLGDRVSLIDFKLPPQSSWALNKDSSRGKGDYDLEIGLLTNPDTISRLVDHGPSADEQEKAAEFRRFWGEKAELRRFKDGSISEALVWSQGAPVTLQIIAYLAMLHFKLPPSSVKTKRPNLESTILKDDEQSAPVGPKDAFLLINSTFQTLTSTLHNLEGLPLPIRSISPASPALRSSSTLHPLLPSNTAPIDILIQFDSSTRWPDSLPAIQHTKIAFLLKLSELLAESKTELTTRIGLENTDSATTGQTNISFLDIIHPAPAPGLSPICFRLRIYHDREAHLLQNALADKSLHGSTRDSLALALAAHKRDFEAKTVHTLAMKNLITKFPPLSVTVRLLKRWISSHLLSMHVPEEVLEIIAAYCFLYPAPWEVPGAATTAFLRCLHFLSRWDWSFSPLIVDLSLSQDGVTDAQRAEMETRFQAWRKLDPNMNTVVWFVGSNLDATGTVWTGNACPPRVVAGRVTALAKAAMNMIKGKWLEDEASWKGLFVGELADYDFVIHLKSSAVTGGKARKKKKTGRPAMDGMGADGEFKNLQIAQSLDVDSIGHSAGELYLHDLNHAFGSSALFFYDKNGGRVIAGLWKPSVLGRKAWRVRLGWSSVPLPAEEDCEGTKDMCVFNREAVVAEMVKLGDGLVKEVKLKE</sequence>
<dbReference type="OrthoDB" id="10251401at2759"/>
<keyword evidence="3 5" id="KW-0694">RNA-binding</keyword>
<feature type="region of interest" description="Disordered" evidence="6">
    <location>
        <begin position="1"/>
        <end position="80"/>
    </location>
</feature>
<dbReference type="Pfam" id="PF03813">
    <property type="entry name" value="Nrap"/>
    <property type="match status" value="1"/>
</dbReference>
<dbReference type="Proteomes" id="UP000094526">
    <property type="component" value="Unassembled WGS sequence"/>
</dbReference>
<evidence type="ECO:0000259" key="11">
    <source>
        <dbReference type="Pfam" id="PF17406"/>
    </source>
</evidence>
<evidence type="ECO:0000256" key="5">
    <source>
        <dbReference type="RuleBase" id="RU364032"/>
    </source>
</evidence>
<dbReference type="GO" id="GO:0003723">
    <property type="term" value="F:RNA binding"/>
    <property type="evidence" value="ECO:0007669"/>
    <property type="project" value="UniProtKB-KW"/>
</dbReference>
<dbReference type="eggNOG" id="KOG2054">
    <property type="taxonomic scope" value="Eukaryota"/>
</dbReference>
<dbReference type="GO" id="GO:0032545">
    <property type="term" value="C:CURI complex"/>
    <property type="evidence" value="ECO:0007669"/>
    <property type="project" value="TreeGrafter"/>
</dbReference>
<dbReference type="GO" id="GO:0032040">
    <property type="term" value="C:small-subunit processome"/>
    <property type="evidence" value="ECO:0007669"/>
    <property type="project" value="TreeGrafter"/>
</dbReference>
<name>A0A1C1CGR2_9EURO</name>
<dbReference type="AlphaFoldDB" id="A0A1C1CGR2"/>
<dbReference type="InterPro" id="IPR035367">
    <property type="entry name" value="Nrap_D2"/>
</dbReference>
<protein>
    <recommendedName>
        <fullName evidence="5">U3 small nucleolar RNA-associated protein 22</fullName>
    </recommendedName>
</protein>
<proteinExistence type="inferred from homology"/>
<dbReference type="EMBL" id="LGRB01000013">
    <property type="protein sequence ID" value="OCT47700.1"/>
    <property type="molecule type" value="Genomic_DNA"/>
</dbReference>
<accession>A0A1C1CGR2</accession>
<evidence type="ECO:0000259" key="9">
    <source>
        <dbReference type="Pfam" id="PF17404"/>
    </source>
</evidence>
<evidence type="ECO:0000256" key="6">
    <source>
        <dbReference type="SAM" id="MobiDB-lite"/>
    </source>
</evidence>
<reference evidence="14" key="1">
    <citation type="submission" date="2015-07" db="EMBL/GenBank/DDBJ databases">
        <authorList>
            <person name="Teixeira M.M."/>
            <person name="Souza R.C."/>
            <person name="Almeida L.G."/>
            <person name="Vicente V.A."/>
            <person name="de Hoog S."/>
            <person name="Bocca A.L."/>
            <person name="de Almeida S.R."/>
            <person name="Vasconcelos A.T."/>
            <person name="Felipe M.S."/>
        </authorList>
    </citation>
    <scope>NUCLEOTIDE SEQUENCE [LARGE SCALE GENOMIC DNA]</scope>
    <source>
        <strain evidence="14">KSF</strain>
    </source>
</reference>
<evidence type="ECO:0000259" key="8">
    <source>
        <dbReference type="Pfam" id="PF17403"/>
    </source>
</evidence>